<dbReference type="Gene3D" id="3.20.20.70">
    <property type="entry name" value="Aldolase class I"/>
    <property type="match status" value="1"/>
</dbReference>
<sequence>MDLNKLKSTAKEMVSSGRGILAADESDKTIKKRFDTIGVESSPENHRIYRQLLFKTPQIEKYISGVILFDETIRQSTDEGTSFTSFLQERGIVPGIKVDGGTTELRGGSKEKVTLGIDGLADRVAQYSSLGARFSKWRAVITIGEGIPTDECIEENSDLLAQFAKISQEGGLVPIVEPEVLMEGEHDIDRCEIETYKTLKSVFSFLSKYGVEISGMLLKPNMIISGKENLRKSTTPEVAAATLRCFSEVLPKELPGVVFLSGGQSPEEATCNLNELNKRGFFCDLSFSFGRALQEPVLKAWYGKTENIKEAQKKFLKRARLNCLARRGEYSPDLEDE</sequence>
<evidence type="ECO:0000313" key="9">
    <source>
        <dbReference type="EMBL" id="KKR49849.1"/>
    </source>
</evidence>
<evidence type="ECO:0000256" key="1">
    <source>
        <dbReference type="ARBA" id="ARBA00000441"/>
    </source>
</evidence>
<evidence type="ECO:0000256" key="6">
    <source>
        <dbReference type="ARBA" id="ARBA00023239"/>
    </source>
</evidence>
<dbReference type="Proteomes" id="UP000034531">
    <property type="component" value="Unassembled WGS sequence"/>
</dbReference>
<protein>
    <recommendedName>
        <fullName evidence="8">Probable fructose-bisphosphate aldolase class 1</fullName>
        <ecNumber evidence="4">4.1.2.13</ecNumber>
    </recommendedName>
    <alternativeName>
        <fullName evidence="7">Fructose-bisphosphate aldolase class I</fullName>
    </alternativeName>
</protein>
<evidence type="ECO:0000313" key="10">
    <source>
        <dbReference type="Proteomes" id="UP000034531"/>
    </source>
</evidence>
<dbReference type="EC" id="4.1.2.13" evidence="4"/>
<evidence type="ECO:0000256" key="2">
    <source>
        <dbReference type="ARBA" id="ARBA00004714"/>
    </source>
</evidence>
<comment type="pathway">
    <text evidence="2">Carbohydrate degradation; glycolysis; D-glyceraldehyde 3-phosphate and glycerone phosphate from D-glucose: step 4/4.</text>
</comment>
<dbReference type="PATRIC" id="fig|1618405.3.peg.677"/>
<dbReference type="AlphaFoldDB" id="A0A0G0RAU6"/>
<evidence type="ECO:0000256" key="3">
    <source>
        <dbReference type="ARBA" id="ARBA00010387"/>
    </source>
</evidence>
<dbReference type="PANTHER" id="PTHR11627">
    <property type="entry name" value="FRUCTOSE-BISPHOSPHATE ALDOLASE"/>
    <property type="match status" value="1"/>
</dbReference>
<dbReference type="GO" id="GO:0004332">
    <property type="term" value="F:fructose-bisphosphate aldolase activity"/>
    <property type="evidence" value="ECO:0007669"/>
    <property type="project" value="UniProtKB-EC"/>
</dbReference>
<comment type="similarity">
    <text evidence="3">Belongs to the class I fructose-bisphosphate aldolase family.</text>
</comment>
<organism evidence="9 10">
    <name type="scientific">Candidatus Curtissbacteria bacterium GW2011_GWA1_40_16</name>
    <dbReference type="NCBI Taxonomy" id="1618405"/>
    <lineage>
        <taxon>Bacteria</taxon>
        <taxon>Candidatus Curtissiibacteriota</taxon>
    </lineage>
</organism>
<dbReference type="NCBIfam" id="NF033379">
    <property type="entry name" value="FrucBisAld_I"/>
    <property type="match status" value="1"/>
</dbReference>
<dbReference type="EMBL" id="LBYI01000018">
    <property type="protein sequence ID" value="KKR49849.1"/>
    <property type="molecule type" value="Genomic_DNA"/>
</dbReference>
<keyword evidence="5" id="KW-0324">Glycolysis</keyword>
<reference evidence="9 10" key="1">
    <citation type="journal article" date="2015" name="Nature">
        <title>rRNA introns, odd ribosomes, and small enigmatic genomes across a large radiation of phyla.</title>
        <authorList>
            <person name="Brown C.T."/>
            <person name="Hug L.A."/>
            <person name="Thomas B.C."/>
            <person name="Sharon I."/>
            <person name="Castelle C.J."/>
            <person name="Singh A."/>
            <person name="Wilkins M.J."/>
            <person name="Williams K.H."/>
            <person name="Banfield J.F."/>
        </authorList>
    </citation>
    <scope>NUCLEOTIDE SEQUENCE [LARGE SCALE GENOMIC DNA]</scope>
</reference>
<dbReference type="UniPathway" id="UPA00109">
    <property type="reaction ID" value="UER00183"/>
</dbReference>
<evidence type="ECO:0000256" key="4">
    <source>
        <dbReference type="ARBA" id="ARBA00013068"/>
    </source>
</evidence>
<proteinExistence type="inferred from homology"/>
<dbReference type="Pfam" id="PF00274">
    <property type="entry name" value="Glycolytic"/>
    <property type="match status" value="1"/>
</dbReference>
<dbReference type="GO" id="GO:0006096">
    <property type="term" value="P:glycolytic process"/>
    <property type="evidence" value="ECO:0007669"/>
    <property type="project" value="UniProtKB-UniPathway"/>
</dbReference>
<dbReference type="SUPFAM" id="SSF51569">
    <property type="entry name" value="Aldolase"/>
    <property type="match status" value="1"/>
</dbReference>
<dbReference type="InterPro" id="IPR000741">
    <property type="entry name" value="FBA_I"/>
</dbReference>
<evidence type="ECO:0000256" key="8">
    <source>
        <dbReference type="ARBA" id="ARBA00072515"/>
    </source>
</evidence>
<comment type="catalytic activity">
    <reaction evidence="1">
        <text>beta-D-fructose 1,6-bisphosphate = D-glyceraldehyde 3-phosphate + dihydroxyacetone phosphate</text>
        <dbReference type="Rhea" id="RHEA:14729"/>
        <dbReference type="ChEBI" id="CHEBI:32966"/>
        <dbReference type="ChEBI" id="CHEBI:57642"/>
        <dbReference type="ChEBI" id="CHEBI:59776"/>
        <dbReference type="EC" id="4.1.2.13"/>
    </reaction>
</comment>
<dbReference type="FunFam" id="3.20.20.70:FF:000140">
    <property type="entry name" value="Fructose-bisphosphate aldolase"/>
    <property type="match status" value="1"/>
</dbReference>
<gene>
    <name evidence="9" type="ORF">UT84_C0018G0005</name>
</gene>
<accession>A0A0G0RAU6</accession>
<dbReference type="InterPro" id="IPR013785">
    <property type="entry name" value="Aldolase_TIM"/>
</dbReference>
<name>A0A0G0RAU6_9BACT</name>
<evidence type="ECO:0000256" key="7">
    <source>
        <dbReference type="ARBA" id="ARBA00029799"/>
    </source>
</evidence>
<comment type="caution">
    <text evidence="9">The sequence shown here is derived from an EMBL/GenBank/DDBJ whole genome shotgun (WGS) entry which is preliminary data.</text>
</comment>
<evidence type="ECO:0000256" key="5">
    <source>
        <dbReference type="ARBA" id="ARBA00023152"/>
    </source>
</evidence>
<keyword evidence="6" id="KW-0456">Lyase</keyword>